<gene>
    <name evidence="1" type="ORF">B0H16DRAFT_1272586</name>
</gene>
<comment type="caution">
    <text evidence="1">The sequence shown here is derived from an EMBL/GenBank/DDBJ whole genome shotgun (WGS) entry which is preliminary data.</text>
</comment>
<dbReference type="EMBL" id="JARKIB010000032">
    <property type="protein sequence ID" value="KAJ7762669.1"/>
    <property type="molecule type" value="Genomic_DNA"/>
</dbReference>
<feature type="non-terminal residue" evidence="1">
    <location>
        <position position="1"/>
    </location>
</feature>
<dbReference type="Proteomes" id="UP001215598">
    <property type="component" value="Unassembled WGS sequence"/>
</dbReference>
<sequence>YAELLLGKCHGYPLWDPQPSEENIDYKKEGVRIGDVGFLDQGAFNFLLNICVPREHTIN</sequence>
<proteinExistence type="predicted"/>
<keyword evidence="2" id="KW-1185">Reference proteome</keyword>
<accession>A0AAD7NIZ9</accession>
<evidence type="ECO:0000313" key="2">
    <source>
        <dbReference type="Proteomes" id="UP001215598"/>
    </source>
</evidence>
<evidence type="ECO:0000313" key="1">
    <source>
        <dbReference type="EMBL" id="KAJ7762669.1"/>
    </source>
</evidence>
<dbReference type="AlphaFoldDB" id="A0AAD7NIZ9"/>
<protein>
    <submittedName>
        <fullName evidence="1">Uncharacterized protein</fullName>
    </submittedName>
</protein>
<reference evidence="1" key="1">
    <citation type="submission" date="2023-03" db="EMBL/GenBank/DDBJ databases">
        <title>Massive genome expansion in bonnet fungi (Mycena s.s.) driven by repeated elements and novel gene families across ecological guilds.</title>
        <authorList>
            <consortium name="Lawrence Berkeley National Laboratory"/>
            <person name="Harder C.B."/>
            <person name="Miyauchi S."/>
            <person name="Viragh M."/>
            <person name="Kuo A."/>
            <person name="Thoen E."/>
            <person name="Andreopoulos B."/>
            <person name="Lu D."/>
            <person name="Skrede I."/>
            <person name="Drula E."/>
            <person name="Henrissat B."/>
            <person name="Morin E."/>
            <person name="Kohler A."/>
            <person name="Barry K."/>
            <person name="LaButti K."/>
            <person name="Morin E."/>
            <person name="Salamov A."/>
            <person name="Lipzen A."/>
            <person name="Mereny Z."/>
            <person name="Hegedus B."/>
            <person name="Baldrian P."/>
            <person name="Stursova M."/>
            <person name="Weitz H."/>
            <person name="Taylor A."/>
            <person name="Grigoriev I.V."/>
            <person name="Nagy L.G."/>
            <person name="Martin F."/>
            <person name="Kauserud H."/>
        </authorList>
    </citation>
    <scope>NUCLEOTIDE SEQUENCE</scope>
    <source>
        <strain evidence="1">CBHHK182m</strain>
    </source>
</reference>
<name>A0AAD7NIZ9_9AGAR</name>
<feature type="non-terminal residue" evidence="1">
    <location>
        <position position="59"/>
    </location>
</feature>
<organism evidence="1 2">
    <name type="scientific">Mycena metata</name>
    <dbReference type="NCBI Taxonomy" id="1033252"/>
    <lineage>
        <taxon>Eukaryota</taxon>
        <taxon>Fungi</taxon>
        <taxon>Dikarya</taxon>
        <taxon>Basidiomycota</taxon>
        <taxon>Agaricomycotina</taxon>
        <taxon>Agaricomycetes</taxon>
        <taxon>Agaricomycetidae</taxon>
        <taxon>Agaricales</taxon>
        <taxon>Marasmiineae</taxon>
        <taxon>Mycenaceae</taxon>
        <taxon>Mycena</taxon>
    </lineage>
</organism>